<feature type="domain" description="Carbohydrate esterase 2 N-terminal" evidence="3">
    <location>
        <begin position="45"/>
        <end position="154"/>
    </location>
</feature>
<name>A0A7Z2VZM6_9BURK</name>
<evidence type="ECO:0000313" key="5">
    <source>
        <dbReference type="Proteomes" id="UP000502415"/>
    </source>
</evidence>
<evidence type="ECO:0000256" key="1">
    <source>
        <dbReference type="SAM" id="SignalP"/>
    </source>
</evidence>
<feature type="chain" id="PRO_5031536385" evidence="1">
    <location>
        <begin position="33"/>
        <end position="371"/>
    </location>
</feature>
<keyword evidence="1" id="KW-0732">Signal</keyword>
<dbReference type="Proteomes" id="UP000502415">
    <property type="component" value="Chromosome"/>
</dbReference>
<reference evidence="4 5" key="1">
    <citation type="submission" date="2020-04" db="EMBL/GenBank/DDBJ databases">
        <title>Genome sequencing of novel species.</title>
        <authorList>
            <person name="Heo J."/>
            <person name="Kim S.-J."/>
            <person name="Kim J.-S."/>
            <person name="Hong S.-B."/>
            <person name="Kwon S.-W."/>
        </authorList>
    </citation>
    <scope>NUCLEOTIDE SEQUENCE [LARGE SCALE GENOMIC DNA]</scope>
    <source>
        <strain evidence="4 5">GN2-R2</strain>
    </source>
</reference>
<dbReference type="PANTHER" id="PTHR37834:SF2">
    <property type="entry name" value="ESTERASE, SGNH HYDROLASE-TYPE"/>
    <property type="match status" value="1"/>
</dbReference>
<dbReference type="AlphaFoldDB" id="A0A7Z2VZM6"/>
<gene>
    <name evidence="4" type="ORF">HH212_20405</name>
</gene>
<dbReference type="InterPro" id="IPR052762">
    <property type="entry name" value="PCW_deacetylase/CE"/>
</dbReference>
<dbReference type="EMBL" id="CP051685">
    <property type="protein sequence ID" value="QJE02088.1"/>
    <property type="molecule type" value="Genomic_DNA"/>
</dbReference>
<organism evidence="4 5">
    <name type="scientific">Massilia forsythiae</name>
    <dbReference type="NCBI Taxonomy" id="2728020"/>
    <lineage>
        <taxon>Bacteria</taxon>
        <taxon>Pseudomonadati</taxon>
        <taxon>Pseudomonadota</taxon>
        <taxon>Betaproteobacteria</taxon>
        <taxon>Burkholderiales</taxon>
        <taxon>Oxalobacteraceae</taxon>
        <taxon>Telluria group</taxon>
        <taxon>Massilia</taxon>
    </lineage>
</organism>
<dbReference type="InterPro" id="IPR037461">
    <property type="entry name" value="CtCE2-like_dom"/>
</dbReference>
<evidence type="ECO:0000313" key="4">
    <source>
        <dbReference type="EMBL" id="QJE02088.1"/>
    </source>
</evidence>
<feature type="signal peptide" evidence="1">
    <location>
        <begin position="1"/>
        <end position="32"/>
    </location>
</feature>
<dbReference type="Pfam" id="PF17996">
    <property type="entry name" value="CE2_N"/>
    <property type="match status" value="1"/>
</dbReference>
<evidence type="ECO:0000259" key="2">
    <source>
        <dbReference type="Pfam" id="PF13472"/>
    </source>
</evidence>
<evidence type="ECO:0000259" key="3">
    <source>
        <dbReference type="Pfam" id="PF17996"/>
    </source>
</evidence>
<dbReference type="PANTHER" id="PTHR37834">
    <property type="entry name" value="GDSL-LIKE LIPASE/ACYLHYDROLASE DOMAIN PROTEIN (AFU_ORTHOLOGUE AFUA_2G00620)"/>
    <property type="match status" value="1"/>
</dbReference>
<keyword evidence="5" id="KW-1185">Reference proteome</keyword>
<dbReference type="InterPro" id="IPR036514">
    <property type="entry name" value="SGNH_hydro_sf"/>
</dbReference>
<dbReference type="Gene3D" id="2.60.120.260">
    <property type="entry name" value="Galactose-binding domain-like"/>
    <property type="match status" value="1"/>
</dbReference>
<dbReference type="InterPro" id="IPR040794">
    <property type="entry name" value="CE2_N"/>
</dbReference>
<keyword evidence="4" id="KW-0378">Hydrolase</keyword>
<dbReference type="InterPro" id="IPR013830">
    <property type="entry name" value="SGNH_hydro"/>
</dbReference>
<protein>
    <submittedName>
        <fullName evidence="4">SGNH/GDSL hydrolase family protein</fullName>
    </submittedName>
</protein>
<dbReference type="KEGG" id="mfy:HH212_20405"/>
<accession>A0A7Z2VZM6</accession>
<dbReference type="SUPFAM" id="SSF52266">
    <property type="entry name" value="SGNH hydrolase"/>
    <property type="match status" value="1"/>
</dbReference>
<dbReference type="RefSeq" id="WP_170204175.1">
    <property type="nucleotide sequence ID" value="NZ_CP051685.1"/>
</dbReference>
<feature type="domain" description="SGNH hydrolase-type esterase" evidence="2">
    <location>
        <begin position="163"/>
        <end position="327"/>
    </location>
</feature>
<proteinExistence type="predicted"/>
<sequence>MKSTQSTTVSPLRAGALALLAAGLLHAGPALAGTAVAPSDKRLQYTGRIDFSRPSAPVLSWPGSAIAGNFTGSSLSVTLDDQNGKNYFNVFLDGDLTYPFVLEAFKGEKTYLVAQHLAPGRHSFLITKRTEGEEGATTVRGFELADGGQLLAPPPRPARRIEFFGDSITSGMGDEGADNGRDDRQKDKNNFMSYASIAARQLGAEAHVTSQSGIGLMISWFPFTMPDFYDQLSAVGDNDSKWDFSSWTPDVVVVNLFQNDAWLVDREHRLKPEPTPAQRIEAYRTFVARIRQLYPKAYIVCALGSMDATKADSPWPGYVTAAVERLRKEDGEKRIDTLFFDFTGYGQHPRIKQHQANAARLSAFIKGKMGW</sequence>
<dbReference type="Gene3D" id="3.40.50.1110">
    <property type="entry name" value="SGNH hydrolase"/>
    <property type="match status" value="1"/>
</dbReference>
<dbReference type="Pfam" id="PF13472">
    <property type="entry name" value="Lipase_GDSL_2"/>
    <property type="match status" value="1"/>
</dbReference>
<dbReference type="GO" id="GO:0052689">
    <property type="term" value="F:carboxylic ester hydrolase activity"/>
    <property type="evidence" value="ECO:0007669"/>
    <property type="project" value="InterPro"/>
</dbReference>
<dbReference type="CDD" id="cd01831">
    <property type="entry name" value="Endoglucanase_E_like"/>
    <property type="match status" value="1"/>
</dbReference>